<dbReference type="PANTHER" id="PTHR43660:SF1">
    <property type="entry name" value="DIPEPTIDYL CARBOXYPEPTIDASE"/>
    <property type="match status" value="1"/>
</dbReference>
<proteinExistence type="inferred from homology"/>
<name>A0A3B1CXA1_9ZZZZ</name>
<dbReference type="PANTHER" id="PTHR43660">
    <property type="entry name" value="DIPEPTIDYL CARBOXYPEPTIDASE"/>
    <property type="match status" value="1"/>
</dbReference>
<feature type="domain" description="Peptidase M3A/M3B catalytic" evidence="8">
    <location>
        <begin position="7"/>
        <end position="112"/>
    </location>
</feature>
<keyword evidence="3" id="KW-0645">Protease</keyword>
<organism evidence="9">
    <name type="scientific">hydrothermal vent metagenome</name>
    <dbReference type="NCBI Taxonomy" id="652676"/>
    <lineage>
        <taxon>unclassified sequences</taxon>
        <taxon>metagenomes</taxon>
        <taxon>ecological metagenomes</taxon>
    </lineage>
</organism>
<keyword evidence="5 9" id="KW-0378">Hydrolase</keyword>
<dbReference type="GO" id="GO:0004222">
    <property type="term" value="F:metalloendopeptidase activity"/>
    <property type="evidence" value="ECO:0007669"/>
    <property type="project" value="InterPro"/>
</dbReference>
<evidence type="ECO:0000256" key="1">
    <source>
        <dbReference type="ARBA" id="ARBA00001947"/>
    </source>
</evidence>
<accession>A0A3B1CXA1</accession>
<dbReference type="GO" id="GO:0046872">
    <property type="term" value="F:metal ion binding"/>
    <property type="evidence" value="ECO:0007669"/>
    <property type="project" value="UniProtKB-KW"/>
</dbReference>
<dbReference type="SUPFAM" id="SSF55486">
    <property type="entry name" value="Metalloproteases ('zincins'), catalytic domain"/>
    <property type="match status" value="1"/>
</dbReference>
<evidence type="ECO:0000256" key="6">
    <source>
        <dbReference type="ARBA" id="ARBA00022833"/>
    </source>
</evidence>
<reference evidence="9" key="1">
    <citation type="submission" date="2018-06" db="EMBL/GenBank/DDBJ databases">
        <authorList>
            <person name="Zhirakovskaya E."/>
        </authorList>
    </citation>
    <scope>NUCLEOTIDE SEQUENCE</scope>
</reference>
<feature type="non-terminal residue" evidence="9">
    <location>
        <position position="1"/>
    </location>
</feature>
<dbReference type="GO" id="GO:0008241">
    <property type="term" value="F:peptidyl-dipeptidase activity"/>
    <property type="evidence" value="ECO:0007669"/>
    <property type="project" value="UniProtKB-EC"/>
</dbReference>
<evidence type="ECO:0000259" key="8">
    <source>
        <dbReference type="Pfam" id="PF01432"/>
    </source>
</evidence>
<dbReference type="GO" id="GO:0004180">
    <property type="term" value="F:carboxypeptidase activity"/>
    <property type="evidence" value="ECO:0007669"/>
    <property type="project" value="UniProtKB-KW"/>
</dbReference>
<dbReference type="EC" id="3.4.15.5" evidence="9"/>
<evidence type="ECO:0000256" key="4">
    <source>
        <dbReference type="ARBA" id="ARBA00022723"/>
    </source>
</evidence>
<dbReference type="InterPro" id="IPR024077">
    <property type="entry name" value="Neurolysin/TOP_dom2"/>
</dbReference>
<evidence type="ECO:0000313" key="9">
    <source>
        <dbReference type="EMBL" id="VAX28504.1"/>
    </source>
</evidence>
<keyword evidence="7" id="KW-0482">Metalloprotease</keyword>
<keyword evidence="9" id="KW-0121">Carboxypeptidase</keyword>
<dbReference type="InterPro" id="IPR001567">
    <property type="entry name" value="Pept_M3A_M3B_dom"/>
</dbReference>
<evidence type="ECO:0000256" key="3">
    <source>
        <dbReference type="ARBA" id="ARBA00022670"/>
    </source>
</evidence>
<keyword evidence="6" id="KW-0862">Zinc</keyword>
<sequence>EEKELDVNKFENRSMSKIGLIPEIKPRYRSTYFNHIFSGGYSSGYYSYLWSEVLDADAFNAFVESGDVLNKELAAKYRKYILSAGGTEDAMVLYKKFRGKEPSIEPLLKRRGLD</sequence>
<dbReference type="AlphaFoldDB" id="A0A3B1CXA1"/>
<dbReference type="InterPro" id="IPR045090">
    <property type="entry name" value="Pept_M3A_M3B"/>
</dbReference>
<comment type="cofactor">
    <cofactor evidence="1">
        <name>Zn(2+)</name>
        <dbReference type="ChEBI" id="CHEBI:29105"/>
    </cofactor>
</comment>
<dbReference type="Gene3D" id="1.10.1370.10">
    <property type="entry name" value="Neurolysin, domain 3"/>
    <property type="match status" value="1"/>
</dbReference>
<evidence type="ECO:0000256" key="7">
    <source>
        <dbReference type="ARBA" id="ARBA00023049"/>
    </source>
</evidence>
<dbReference type="Pfam" id="PF01432">
    <property type="entry name" value="Peptidase_M3"/>
    <property type="match status" value="1"/>
</dbReference>
<dbReference type="EMBL" id="UOGD01000417">
    <property type="protein sequence ID" value="VAX28504.1"/>
    <property type="molecule type" value="Genomic_DNA"/>
</dbReference>
<evidence type="ECO:0000256" key="2">
    <source>
        <dbReference type="ARBA" id="ARBA00006040"/>
    </source>
</evidence>
<dbReference type="GO" id="GO:0005829">
    <property type="term" value="C:cytosol"/>
    <property type="evidence" value="ECO:0007669"/>
    <property type="project" value="TreeGrafter"/>
</dbReference>
<protein>
    <submittedName>
        <fullName evidence="9">Dipeptidyl carboxypeptidase Dcp</fullName>
        <ecNumber evidence="9">3.4.15.5</ecNumber>
    </submittedName>
</protein>
<comment type="similarity">
    <text evidence="2">Belongs to the peptidase M3 family.</text>
</comment>
<gene>
    <name evidence="9" type="ORF">MNBD_IGNAVI01-2438</name>
</gene>
<evidence type="ECO:0000256" key="5">
    <source>
        <dbReference type="ARBA" id="ARBA00022801"/>
    </source>
</evidence>
<keyword evidence="4" id="KW-0479">Metal-binding</keyword>
<dbReference type="GO" id="GO:0006508">
    <property type="term" value="P:proteolysis"/>
    <property type="evidence" value="ECO:0007669"/>
    <property type="project" value="UniProtKB-KW"/>
</dbReference>